<gene>
    <name evidence="1" type="ORF">QN217_10975</name>
</gene>
<proteinExistence type="predicted"/>
<organism evidence="1">
    <name type="scientific">Bifidobacterium fermentum</name>
    <dbReference type="NCBI Taxonomy" id="3059035"/>
    <lineage>
        <taxon>Bacteria</taxon>
        <taxon>Bacillati</taxon>
        <taxon>Actinomycetota</taxon>
        <taxon>Actinomycetes</taxon>
        <taxon>Bifidobacteriales</taxon>
        <taxon>Bifidobacteriaceae</taxon>
        <taxon>Bifidobacterium</taxon>
    </lineage>
</organism>
<dbReference type="EMBL" id="CP129676">
    <property type="protein sequence ID" value="XDS47679.1"/>
    <property type="molecule type" value="Genomic_DNA"/>
</dbReference>
<evidence type="ECO:0000313" key="1">
    <source>
        <dbReference type="EMBL" id="XDS47679.1"/>
    </source>
</evidence>
<protein>
    <submittedName>
        <fullName evidence="1">Uncharacterized protein</fullName>
    </submittedName>
</protein>
<keyword evidence="1" id="KW-0614">Plasmid</keyword>
<name>A0AB39UFI8_9BIFI</name>
<sequence length="159" mass="18025">MDTSTTETIDNLLHNAYDAATYQYETCHELGLPTNYTGGAYASSSEGEARDRFIIEHAAEQIVATRLNTVRAMELLEIQDEPSCLQYRILNAAENIRYRRAIREYYEITGISGRSEDGGYWALKNYRQLFLDDGTYAVAIGVADMDEQGRPHLKSRKEA</sequence>
<dbReference type="AlphaFoldDB" id="A0AB39UFI8"/>
<dbReference type="RefSeq" id="WP_369343209.1">
    <property type="nucleotide sequence ID" value="NZ_CP129676.1"/>
</dbReference>
<accession>A0AB39UFI8</accession>
<geneLocation type="plasmid" evidence="1">
    <name>unnamed1</name>
</geneLocation>
<reference evidence="1" key="1">
    <citation type="submission" date="2023-07" db="EMBL/GenBank/DDBJ databases">
        <title>Bifidobacterium aquikefiriaerophilum sp. nov. and Bifidobacterium eccum sp. nov., isolated from water kefir.</title>
        <authorList>
            <person name="Breselge S."/>
            <person name="Bellassi P."/>
            <person name="Barcenilla C."/>
            <person name="Alvarez-Ordonez A."/>
            <person name="Morelli L."/>
            <person name="Cotter P.D."/>
        </authorList>
    </citation>
    <scope>NUCLEOTIDE SEQUENCE</scope>
    <source>
        <strain evidence="1">WK048_4_13</strain>
        <plasmid evidence="1">unnamed1</plasmid>
    </source>
</reference>